<keyword evidence="2" id="KW-1185">Reference proteome</keyword>
<protein>
    <submittedName>
        <fullName evidence="1">Uncharacterized protein</fullName>
    </submittedName>
</protein>
<gene>
    <name evidence="1" type="ORF">AW08_02085</name>
</gene>
<name>A0A011NRT3_9PROT</name>
<reference evidence="1" key="1">
    <citation type="submission" date="2014-02" db="EMBL/GenBank/DDBJ databases">
        <title>Expanding our view of genomic diversity in Candidatus Accumulibacter clades.</title>
        <authorList>
            <person name="Skennerton C.T."/>
            <person name="Barr J.J."/>
            <person name="Slater F.R."/>
            <person name="Bond P.L."/>
            <person name="Tyson G.W."/>
        </authorList>
    </citation>
    <scope>NUCLEOTIDE SEQUENCE [LARGE SCALE GENOMIC DNA]</scope>
</reference>
<comment type="caution">
    <text evidence="1">The sequence shown here is derived from an EMBL/GenBank/DDBJ whole genome shotgun (WGS) entry which is preliminary data.</text>
</comment>
<dbReference type="STRING" id="1454001.AW08_02085"/>
<organism evidence="1 2">
    <name type="scientific">Candidatus Accumulibacter adjunctus</name>
    <dbReference type="NCBI Taxonomy" id="1454001"/>
    <lineage>
        <taxon>Bacteria</taxon>
        <taxon>Pseudomonadati</taxon>
        <taxon>Pseudomonadota</taxon>
        <taxon>Betaproteobacteria</taxon>
        <taxon>Candidatus Accumulibacter</taxon>
    </lineage>
</organism>
<dbReference type="PATRIC" id="fig|1454001.3.peg.2130"/>
<evidence type="ECO:0000313" key="2">
    <source>
        <dbReference type="Proteomes" id="UP000020218"/>
    </source>
</evidence>
<dbReference type="AlphaFoldDB" id="A0A011NRT3"/>
<dbReference type="EMBL" id="JFAX01000011">
    <property type="protein sequence ID" value="EXI67250.1"/>
    <property type="molecule type" value="Genomic_DNA"/>
</dbReference>
<sequence>MRRSLPLLPLTALLVSALVFGWSQQRLSTLRQESADPELLIVLPRFAQVLLAGGDRYLAANLAGFRVLVAETQYMKASDYAVQAKLQRDIAWFNPLHEDNYYIAAALLPWNGELDAAQYVLRRASAARRFDWYPLFHYGFLFYHFHRDPATGAKHLLEAVPRVNNVQDQWALQNVAAIWIEKGYQTGNAATMVEAMAEDSPAGNFRNYLRVRAQRLRDLERLQGAAGAYRERFGRQPERLDDLVSAGLLPAIPQDSLGMGFSLDASGTPVLNANPPVEPPR</sequence>
<dbReference type="Proteomes" id="UP000020218">
    <property type="component" value="Unassembled WGS sequence"/>
</dbReference>
<accession>A0A011NRT3</accession>
<proteinExistence type="predicted"/>
<evidence type="ECO:0000313" key="1">
    <source>
        <dbReference type="EMBL" id="EXI67250.1"/>
    </source>
</evidence>